<dbReference type="InterPro" id="IPR011071">
    <property type="entry name" value="Lyase_8-like_C"/>
</dbReference>
<dbReference type="PANTHER" id="PTHR37322">
    <property type="match status" value="1"/>
</dbReference>
<gene>
    <name evidence="9" type="ORF">HHU12_02205</name>
</gene>
<reference evidence="9 10" key="1">
    <citation type="submission" date="2020-04" db="EMBL/GenBank/DDBJ databases">
        <title>Flammeovirga sp. SR4, a novel species isolated from seawater.</title>
        <authorList>
            <person name="Wang X."/>
        </authorList>
    </citation>
    <scope>NUCLEOTIDE SEQUENCE [LARGE SCALE GENOMIC DNA]</scope>
    <source>
        <strain evidence="9 10">ATCC 23126</strain>
    </source>
</reference>
<dbReference type="Pfam" id="PF02278">
    <property type="entry name" value="Lyase_8"/>
    <property type="match status" value="1"/>
</dbReference>
<evidence type="ECO:0000313" key="9">
    <source>
        <dbReference type="EMBL" id="NME66767.1"/>
    </source>
</evidence>
<dbReference type="Proteomes" id="UP000576082">
    <property type="component" value="Unassembled WGS sequence"/>
</dbReference>
<feature type="chain" id="PRO_5030648220" evidence="6">
    <location>
        <begin position="26"/>
        <end position="819"/>
    </location>
</feature>
<evidence type="ECO:0000256" key="6">
    <source>
        <dbReference type="SAM" id="SignalP"/>
    </source>
</evidence>
<comment type="similarity">
    <text evidence="2">Belongs to the polysaccharide lyase 8 family.</text>
</comment>
<dbReference type="InterPro" id="IPR039174">
    <property type="entry name" value="Chondroitin_ABC_lyase"/>
</dbReference>
<dbReference type="GO" id="GO:0016837">
    <property type="term" value="F:carbon-oxygen lyase activity, acting on polysaccharides"/>
    <property type="evidence" value="ECO:0007669"/>
    <property type="project" value="UniProtKB-ARBA"/>
</dbReference>
<dbReference type="SUPFAM" id="SSF74650">
    <property type="entry name" value="Galactose mutarotase-like"/>
    <property type="match status" value="1"/>
</dbReference>
<dbReference type="InterPro" id="IPR011013">
    <property type="entry name" value="Gal_mutarotase_sf_dom"/>
</dbReference>
<comment type="subunit">
    <text evidence="3">Monomer.</text>
</comment>
<dbReference type="PANTHER" id="PTHR37322:SF3">
    <property type="entry name" value="CHONDROITIN SULFATE ABC EXOLYASE"/>
    <property type="match status" value="1"/>
</dbReference>
<dbReference type="AlphaFoldDB" id="A0A7X9RT40"/>
<keyword evidence="4" id="KW-0106">Calcium</keyword>
<dbReference type="SUPFAM" id="SSF49863">
    <property type="entry name" value="Hyaluronate lyase-like, C-terminal domain"/>
    <property type="match status" value="1"/>
</dbReference>
<dbReference type="InterPro" id="IPR015177">
    <property type="entry name" value="Lyase_catalyt"/>
</dbReference>
<keyword evidence="6" id="KW-0732">Signal</keyword>
<feature type="signal peptide" evidence="6">
    <location>
        <begin position="1"/>
        <end position="25"/>
    </location>
</feature>
<evidence type="ECO:0000259" key="8">
    <source>
        <dbReference type="Pfam" id="PF09093"/>
    </source>
</evidence>
<dbReference type="SUPFAM" id="SSF48230">
    <property type="entry name" value="Chondroitin AC/alginate lyase"/>
    <property type="match status" value="1"/>
</dbReference>
<evidence type="ECO:0000256" key="1">
    <source>
        <dbReference type="ARBA" id="ARBA00001913"/>
    </source>
</evidence>
<dbReference type="InterPro" id="IPR003159">
    <property type="entry name" value="Lyase_8_central_dom"/>
</dbReference>
<dbReference type="InterPro" id="IPR014718">
    <property type="entry name" value="GH-type_carb-bd"/>
</dbReference>
<organism evidence="9 10">
    <name type="scientific">Flammeovirga aprica JL-4</name>
    <dbReference type="NCBI Taxonomy" id="694437"/>
    <lineage>
        <taxon>Bacteria</taxon>
        <taxon>Pseudomonadati</taxon>
        <taxon>Bacteroidota</taxon>
        <taxon>Cytophagia</taxon>
        <taxon>Cytophagales</taxon>
        <taxon>Flammeovirgaceae</taxon>
        <taxon>Flammeovirga</taxon>
    </lineage>
</organism>
<evidence type="ECO:0000256" key="2">
    <source>
        <dbReference type="ARBA" id="ARBA00006699"/>
    </source>
</evidence>
<comment type="cofactor">
    <cofactor evidence="1">
        <name>Ca(2+)</name>
        <dbReference type="ChEBI" id="CHEBI:29108"/>
    </cofactor>
</comment>
<protein>
    <submittedName>
        <fullName evidence="9">Uncharacterized protein</fullName>
    </submittedName>
</protein>
<dbReference type="GO" id="GO:0005576">
    <property type="term" value="C:extracellular region"/>
    <property type="evidence" value="ECO:0007669"/>
    <property type="project" value="InterPro"/>
</dbReference>
<evidence type="ECO:0000256" key="5">
    <source>
        <dbReference type="ARBA" id="ARBA00023239"/>
    </source>
</evidence>
<evidence type="ECO:0000259" key="7">
    <source>
        <dbReference type="Pfam" id="PF02278"/>
    </source>
</evidence>
<dbReference type="Gene3D" id="1.50.10.100">
    <property type="entry name" value="Chondroitin AC/alginate lyase"/>
    <property type="match status" value="1"/>
</dbReference>
<evidence type="ECO:0000313" key="10">
    <source>
        <dbReference type="Proteomes" id="UP000576082"/>
    </source>
</evidence>
<dbReference type="Gene3D" id="2.70.98.10">
    <property type="match status" value="1"/>
</dbReference>
<name>A0A7X9RT40_9BACT</name>
<evidence type="ECO:0000256" key="4">
    <source>
        <dbReference type="ARBA" id="ARBA00022837"/>
    </source>
</evidence>
<proteinExistence type="inferred from homology"/>
<comment type="caution">
    <text evidence="9">The sequence shown here is derived from an EMBL/GenBank/DDBJ whole genome shotgun (WGS) entry which is preliminary data.</text>
</comment>
<dbReference type="EMBL" id="JABANE010000004">
    <property type="protein sequence ID" value="NME66767.1"/>
    <property type="molecule type" value="Genomic_DNA"/>
</dbReference>
<keyword evidence="5" id="KW-0456">Lyase</keyword>
<dbReference type="RefSeq" id="WP_169654566.1">
    <property type="nucleotide sequence ID" value="NZ_JABANE010000004.1"/>
</dbReference>
<dbReference type="Gene3D" id="2.60.220.10">
    <property type="entry name" value="Polysaccharide lyase family 8-like, C-terminal"/>
    <property type="match status" value="1"/>
</dbReference>
<keyword evidence="10" id="KW-1185">Reference proteome</keyword>
<feature type="domain" description="Lyase catalytic" evidence="8">
    <location>
        <begin position="181"/>
        <end position="374"/>
    </location>
</feature>
<dbReference type="GO" id="GO:0006027">
    <property type="term" value="P:glycosaminoglycan catabolic process"/>
    <property type="evidence" value="ECO:0007669"/>
    <property type="project" value="InterPro"/>
</dbReference>
<dbReference type="Pfam" id="PF09093">
    <property type="entry name" value="Lyase_catalyt"/>
    <property type="match status" value="1"/>
</dbReference>
<dbReference type="GO" id="GO:0030246">
    <property type="term" value="F:carbohydrate binding"/>
    <property type="evidence" value="ECO:0007669"/>
    <property type="project" value="InterPro"/>
</dbReference>
<dbReference type="GO" id="GO:0005975">
    <property type="term" value="P:carbohydrate metabolic process"/>
    <property type="evidence" value="ECO:0007669"/>
    <property type="project" value="InterPro"/>
</dbReference>
<sequence>MNKINVKLYTTFILVFVLLTGTINANPDTEAIKEKLIKWKVGNSSLTSEPFYDYQLQNVLAKVDKVKKQIDKELKKEVLFKISELKNGSNRKAQVRIRKFISAVYVFAQVYKLPSSETILNPYYNNQAFLDYIIATFDYMNRNGWKAGVNLHTMKVEGDQILAIWKELDELGFVGLGGTIYNQASSYVDAVLILENELKKSNRYSREFEMVKWVARIWFPEINGITHPGFQFKGFNSDGFRKLTRLYLPYILLEPDREKQNVHMQHFLRYMKKCISYAPGWADTFKPDGSGYHHKMSYMAAYSSSTYQDAALLLYLLKGTEYSLSPKSIAVIENAFDKLIYFAPNNKIHLGLTGRFPNNYTFLENFSPYYYLMYQATGKIKYLETFKHIYSQINSKEKLSFKYIGEAMSFNKGVREQGKTLDLGNYNTFFPYSGTSIHYYNDVSVSLKGQSKYIKYGEVAGIKQNNHGHHFSSGALFVFGKNNHTGFSPKGWDYTKIPGVTNYNISLENQGKKEPYYSKEYVLGGVNLKNNGLFAVKHQGLNDFGVQGNISVFMFDDLVIALGSNFSGKFEKQKLQTTLFQSSLLVKNGKLSFNGKKPIALQENKSNTWVTLNDGNSYFIPNGNVKMTYGEQTFAGDRGGQLKKGRFATAWIEHELGKDLGYEFIILLDDKDSKIIKMSKNKDQYYKVLQKNKTAHIVQYKTSLGYAFFQAGEGLNHILSVDEACMIMTEEDDHKLHLVATNPDLGWIPKNETLSYSQIKSMQHLYTESTTQNLQITLKGEWYLSVNNSNVKISYKEGNTLLDLEVLDAATVDMTLIKK</sequence>
<dbReference type="InterPro" id="IPR008929">
    <property type="entry name" value="Chondroitin_lyas"/>
</dbReference>
<feature type="domain" description="Polysaccharide lyase family 8 central" evidence="7">
    <location>
        <begin position="429"/>
        <end position="664"/>
    </location>
</feature>
<accession>A0A7X9RT40</accession>
<evidence type="ECO:0000256" key="3">
    <source>
        <dbReference type="ARBA" id="ARBA00011245"/>
    </source>
</evidence>